<dbReference type="GO" id="GO:0006534">
    <property type="term" value="P:cysteine metabolic process"/>
    <property type="evidence" value="ECO:0007669"/>
    <property type="project" value="UniProtKB-UniRule"/>
</dbReference>
<comment type="caution">
    <text evidence="10">The sequence shown here is derived from an EMBL/GenBank/DDBJ whole genome shotgun (WGS) entry which is preliminary data.</text>
</comment>
<keyword evidence="5 8" id="KW-0663">Pyridoxal phosphate</keyword>
<dbReference type="InterPro" id="IPR010970">
    <property type="entry name" value="Cys_dSase_SufS"/>
</dbReference>
<evidence type="ECO:0000259" key="9">
    <source>
        <dbReference type="Pfam" id="PF00266"/>
    </source>
</evidence>
<name>A0A136LWV2_9BACT</name>
<dbReference type="Gene3D" id="3.40.640.10">
    <property type="entry name" value="Type I PLP-dependent aspartate aminotransferase-like (Major domain)"/>
    <property type="match status" value="1"/>
</dbReference>
<feature type="domain" description="Aminotransferase class V" evidence="9">
    <location>
        <begin position="16"/>
        <end position="392"/>
    </location>
</feature>
<dbReference type="EC" id="2.8.1.7" evidence="3 8"/>
<dbReference type="PROSITE" id="PS00595">
    <property type="entry name" value="AA_TRANSFER_CLASS_5"/>
    <property type="match status" value="1"/>
</dbReference>
<comment type="similarity">
    <text evidence="2 8">Belongs to the class-V pyridoxal-phosphate-dependent aminotransferase family. Csd subfamily.</text>
</comment>
<dbReference type="Gene3D" id="3.90.1150.10">
    <property type="entry name" value="Aspartate Aminotransferase, domain 1"/>
    <property type="match status" value="1"/>
</dbReference>
<dbReference type="PATRIC" id="fig|1617426.3.peg.1115"/>
<evidence type="ECO:0000256" key="5">
    <source>
        <dbReference type="ARBA" id="ARBA00022898"/>
    </source>
</evidence>
<dbReference type="GO" id="GO:0030170">
    <property type="term" value="F:pyridoxal phosphate binding"/>
    <property type="evidence" value="ECO:0007669"/>
    <property type="project" value="UniProtKB-UniRule"/>
</dbReference>
<dbReference type="PANTHER" id="PTHR43586">
    <property type="entry name" value="CYSTEINE DESULFURASE"/>
    <property type="match status" value="1"/>
</dbReference>
<evidence type="ECO:0000313" key="10">
    <source>
        <dbReference type="EMBL" id="KXK26134.1"/>
    </source>
</evidence>
<organism evidence="10 11">
    <name type="scientific">candidate division WS6 bacterium OLB20</name>
    <dbReference type="NCBI Taxonomy" id="1617426"/>
    <lineage>
        <taxon>Bacteria</taxon>
        <taxon>Candidatus Dojkabacteria</taxon>
    </lineage>
</organism>
<evidence type="ECO:0000256" key="4">
    <source>
        <dbReference type="ARBA" id="ARBA00022679"/>
    </source>
</evidence>
<dbReference type="Proteomes" id="UP000070457">
    <property type="component" value="Unassembled WGS sequence"/>
</dbReference>
<evidence type="ECO:0000256" key="8">
    <source>
        <dbReference type="RuleBase" id="RU004506"/>
    </source>
</evidence>
<evidence type="ECO:0000256" key="1">
    <source>
        <dbReference type="ARBA" id="ARBA00001933"/>
    </source>
</evidence>
<dbReference type="InterPro" id="IPR000192">
    <property type="entry name" value="Aminotrans_V_dom"/>
</dbReference>
<sequence length="422" mass="46961">MNKSDFPLLQRNPELVYLDSAATSQKPQVVIDRVSRYYEEENANIHRGIYKLAETATAQYEEAREILATFAGTTPDRTIFTPGATHSLNYVALGLLHKLLKPGTKNTVLTSVMEHHANLIPWQQHAVRLGMHLEYVEIDGDYQLDLQEIEKKLKNGDVRVLALTHMSNVLGTITPLAGITAMVRKFSPDTVIVVDGSQYAPHYPLDLSTLDVDFYALAGHKMLGPTGIGVLYGKQEYLQLMDPPLTGGGMISKVERQKTNWAELPAKLEPGTPNIAGAIGLAEAARYLQKTGFDRIVKHEQELTEYMLAKLSDVPGLTVFGPADPSKRGGVVSFAVKGIHPHDVAQLLDEHNIAVRAGHHCNQVLMREVLKVSATTRASLYLYNTYEDVDAFDVALRKVVRTFFLIYFQLHVSITLSFDRKE</sequence>
<dbReference type="NCBIfam" id="TIGR01979">
    <property type="entry name" value="sufS"/>
    <property type="match status" value="1"/>
</dbReference>
<dbReference type="InterPro" id="IPR015421">
    <property type="entry name" value="PyrdxlP-dep_Trfase_major"/>
</dbReference>
<evidence type="ECO:0000256" key="7">
    <source>
        <dbReference type="RuleBase" id="RU004504"/>
    </source>
</evidence>
<dbReference type="SUPFAM" id="SSF53383">
    <property type="entry name" value="PLP-dependent transferases"/>
    <property type="match status" value="1"/>
</dbReference>
<dbReference type="CDD" id="cd06453">
    <property type="entry name" value="SufS_like"/>
    <property type="match status" value="1"/>
</dbReference>
<evidence type="ECO:0000256" key="3">
    <source>
        <dbReference type="ARBA" id="ARBA00012239"/>
    </source>
</evidence>
<accession>A0A136LWV2</accession>
<dbReference type="STRING" id="1617426.TR69_WS6001001128"/>
<evidence type="ECO:0000313" key="11">
    <source>
        <dbReference type="Proteomes" id="UP000070457"/>
    </source>
</evidence>
<dbReference type="Pfam" id="PF00266">
    <property type="entry name" value="Aminotran_5"/>
    <property type="match status" value="1"/>
</dbReference>
<dbReference type="EMBL" id="JYNZ01000004">
    <property type="protein sequence ID" value="KXK26134.1"/>
    <property type="molecule type" value="Genomic_DNA"/>
</dbReference>
<comment type="catalytic activity">
    <reaction evidence="6 8">
        <text>(sulfur carrier)-H + L-cysteine = (sulfur carrier)-SH + L-alanine</text>
        <dbReference type="Rhea" id="RHEA:43892"/>
        <dbReference type="Rhea" id="RHEA-COMP:14737"/>
        <dbReference type="Rhea" id="RHEA-COMP:14739"/>
        <dbReference type="ChEBI" id="CHEBI:29917"/>
        <dbReference type="ChEBI" id="CHEBI:35235"/>
        <dbReference type="ChEBI" id="CHEBI:57972"/>
        <dbReference type="ChEBI" id="CHEBI:64428"/>
        <dbReference type="EC" id="2.8.1.7"/>
    </reaction>
</comment>
<evidence type="ECO:0000256" key="2">
    <source>
        <dbReference type="ARBA" id="ARBA00010447"/>
    </source>
</evidence>
<dbReference type="AlphaFoldDB" id="A0A136LWV2"/>
<dbReference type="InterPro" id="IPR020578">
    <property type="entry name" value="Aminotrans_V_PyrdxlP_BS"/>
</dbReference>
<proteinExistence type="inferred from homology"/>
<dbReference type="PANTHER" id="PTHR43586:SF8">
    <property type="entry name" value="CYSTEINE DESULFURASE 1, CHLOROPLASTIC"/>
    <property type="match status" value="1"/>
</dbReference>
<protein>
    <recommendedName>
        <fullName evidence="3 8">Cysteine desulfurase</fullName>
        <ecNumber evidence="3 8">2.8.1.7</ecNumber>
    </recommendedName>
</protein>
<dbReference type="InterPro" id="IPR015424">
    <property type="entry name" value="PyrdxlP-dep_Trfase"/>
</dbReference>
<feature type="non-terminal residue" evidence="10">
    <location>
        <position position="422"/>
    </location>
</feature>
<keyword evidence="4 8" id="KW-0808">Transferase</keyword>
<gene>
    <name evidence="10" type="primary">csd</name>
    <name evidence="10" type="ORF">TR69_WS6001001128</name>
</gene>
<comment type="cofactor">
    <cofactor evidence="1 7">
        <name>pyridoxal 5'-phosphate</name>
        <dbReference type="ChEBI" id="CHEBI:597326"/>
    </cofactor>
</comment>
<dbReference type="InterPro" id="IPR015422">
    <property type="entry name" value="PyrdxlP-dep_Trfase_small"/>
</dbReference>
<evidence type="ECO:0000256" key="6">
    <source>
        <dbReference type="ARBA" id="ARBA00050776"/>
    </source>
</evidence>
<comment type="function">
    <text evidence="8">Catalyzes the removal of elemental sulfur and selenium atoms from L-cysteine, L-cystine, L-selenocysteine, and L-selenocystine to produce L-alanine.</text>
</comment>
<reference evidence="10 11" key="1">
    <citation type="submission" date="2015-02" db="EMBL/GenBank/DDBJ databases">
        <title>Improved understanding of the partial-nitritation anammox process through 23 genomes representing the majority of the microbial community.</title>
        <authorList>
            <person name="Speth D.R."/>
            <person name="In T Zandt M."/>
            <person name="Guerrero Cruz S."/>
            <person name="Jetten M.S."/>
            <person name="Dutilh B.E."/>
        </authorList>
    </citation>
    <scope>NUCLEOTIDE SEQUENCE [LARGE SCALE GENOMIC DNA]</scope>
    <source>
        <strain evidence="10">OLB20</strain>
    </source>
</reference>
<dbReference type="GO" id="GO:0031071">
    <property type="term" value="F:cysteine desulfurase activity"/>
    <property type="evidence" value="ECO:0007669"/>
    <property type="project" value="UniProtKB-UniRule"/>
</dbReference>